<keyword evidence="3" id="KW-1185">Reference proteome</keyword>
<dbReference type="PANTHER" id="PTHR33408:SF2">
    <property type="entry name" value="TRANSPOSASE DDE DOMAIN-CONTAINING PROTEIN"/>
    <property type="match status" value="1"/>
</dbReference>
<comment type="caution">
    <text evidence="2">The sequence shown here is derived from an EMBL/GenBank/DDBJ whole genome shotgun (WGS) entry which is preliminary data.</text>
</comment>
<evidence type="ECO:0000313" key="3">
    <source>
        <dbReference type="Proteomes" id="UP001500552"/>
    </source>
</evidence>
<protein>
    <recommendedName>
        <fullName evidence="1">Transposase DDE domain-containing protein</fullName>
    </recommendedName>
</protein>
<proteinExistence type="predicted"/>
<accession>A0ABP8LMU9</accession>
<sequence>MAVDTAKGVISHIRADFADGRDSQHLPSLVTQVQSRLKANGLLMQDLLADAGYSNGSNYFMLEQQGITGWIPVFGMYKPEIAGFPYDKEKDRYICPMGKPLPFKGFDRTADGRLLRNYWAAPSDCRQCASKPTCAPKARCRKITRTAYDEQYLRAYARQQSRRGKRMKKLRQSTVEPVFGSLVDHYGLRRVGVLGKSGAHKAMLLAAAAFNIRKYMRYKPKKSVSMAIAMEREQPHAHTFSYWFHPCRLPTIGERSVVN</sequence>
<feature type="domain" description="Transposase DDE" evidence="1">
    <location>
        <begin position="94"/>
        <end position="215"/>
    </location>
</feature>
<evidence type="ECO:0000313" key="2">
    <source>
        <dbReference type="EMBL" id="GAA4431786.1"/>
    </source>
</evidence>
<dbReference type="Pfam" id="PF13751">
    <property type="entry name" value="DDE_Tnp_1_6"/>
    <property type="match status" value="1"/>
</dbReference>
<gene>
    <name evidence="2" type="ORF">GCM10023188_19680</name>
</gene>
<dbReference type="InterPro" id="IPR025668">
    <property type="entry name" value="Tnp_DDE_dom"/>
</dbReference>
<dbReference type="RefSeq" id="WP_345158696.1">
    <property type="nucleotide sequence ID" value="NZ_BAABHC010000010.1"/>
</dbReference>
<reference evidence="3" key="1">
    <citation type="journal article" date="2019" name="Int. J. Syst. Evol. Microbiol.">
        <title>The Global Catalogue of Microorganisms (GCM) 10K type strain sequencing project: providing services to taxonomists for standard genome sequencing and annotation.</title>
        <authorList>
            <consortium name="The Broad Institute Genomics Platform"/>
            <consortium name="The Broad Institute Genome Sequencing Center for Infectious Disease"/>
            <person name="Wu L."/>
            <person name="Ma J."/>
        </authorList>
    </citation>
    <scope>NUCLEOTIDE SEQUENCE [LARGE SCALE GENOMIC DNA]</scope>
    <source>
        <strain evidence="3">JCM 17926</strain>
    </source>
</reference>
<dbReference type="EMBL" id="BAABHC010000010">
    <property type="protein sequence ID" value="GAA4431786.1"/>
    <property type="molecule type" value="Genomic_DNA"/>
</dbReference>
<evidence type="ECO:0000259" key="1">
    <source>
        <dbReference type="Pfam" id="PF13751"/>
    </source>
</evidence>
<organism evidence="2 3">
    <name type="scientific">Pontibacter saemangeumensis</name>
    <dbReference type="NCBI Taxonomy" id="1084525"/>
    <lineage>
        <taxon>Bacteria</taxon>
        <taxon>Pseudomonadati</taxon>
        <taxon>Bacteroidota</taxon>
        <taxon>Cytophagia</taxon>
        <taxon>Cytophagales</taxon>
        <taxon>Hymenobacteraceae</taxon>
        <taxon>Pontibacter</taxon>
    </lineage>
</organism>
<name>A0ABP8LMU9_9BACT</name>
<dbReference type="Proteomes" id="UP001500552">
    <property type="component" value="Unassembled WGS sequence"/>
</dbReference>
<dbReference type="PANTHER" id="PTHR33408">
    <property type="entry name" value="TRANSPOSASE"/>
    <property type="match status" value="1"/>
</dbReference>